<dbReference type="Gene3D" id="2.30.30.40">
    <property type="entry name" value="SH3 Domains"/>
    <property type="match status" value="3"/>
</dbReference>
<dbReference type="PROSITE" id="PS50002">
    <property type="entry name" value="SH3"/>
    <property type="match status" value="3"/>
</dbReference>
<dbReference type="SUPFAM" id="SSF50044">
    <property type="entry name" value="SH3-domain"/>
    <property type="match status" value="3"/>
</dbReference>
<keyword evidence="5" id="KW-1185">Reference proteome</keyword>
<evidence type="ECO:0000256" key="2">
    <source>
        <dbReference type="PROSITE-ProRule" id="PRU00192"/>
    </source>
</evidence>
<proteinExistence type="predicted"/>
<name>A0ABR4AXA1_9LECA</name>
<dbReference type="PANTHER" id="PTHR45929">
    <property type="entry name" value="JAK PATHWAY SIGNAL TRANSDUCTION ADAPTOR MOLECULE"/>
    <property type="match status" value="1"/>
</dbReference>
<accession>A0ABR4AXA1</accession>
<organism evidence="4 5">
    <name type="scientific">Lepraria finkii</name>
    <dbReference type="NCBI Taxonomy" id="1340010"/>
    <lineage>
        <taxon>Eukaryota</taxon>
        <taxon>Fungi</taxon>
        <taxon>Dikarya</taxon>
        <taxon>Ascomycota</taxon>
        <taxon>Pezizomycotina</taxon>
        <taxon>Lecanoromycetes</taxon>
        <taxon>OSLEUM clade</taxon>
        <taxon>Lecanoromycetidae</taxon>
        <taxon>Lecanorales</taxon>
        <taxon>Lecanorineae</taxon>
        <taxon>Stereocaulaceae</taxon>
        <taxon>Lepraria</taxon>
    </lineage>
</organism>
<feature type="domain" description="SH3" evidence="3">
    <location>
        <begin position="18"/>
        <end position="77"/>
    </location>
</feature>
<sequence>MFSSFAFAQLEVSRDLNTKAKLARVLFGYEPVESSELLMAEGDTITEIDMLDEDWWAGKLHRVLGMFPSNYVKLIDEDKDQAPSEKRQSAVALRSCEPLERHGLQLMKRDLITEIKMVGENWWRGKNPRGQRGLFRSHLVELITGTHQASVNFRTAKVQYDYGPGEDNELQLKKNDDISVLEVPSEDWWHGQSPRG</sequence>
<dbReference type="InterPro" id="IPR001452">
    <property type="entry name" value="SH3_domain"/>
</dbReference>
<dbReference type="EMBL" id="JBHFEH010000063">
    <property type="protein sequence ID" value="KAL2049446.1"/>
    <property type="molecule type" value="Genomic_DNA"/>
</dbReference>
<protein>
    <recommendedName>
        <fullName evidence="3">SH3 domain-containing protein</fullName>
    </recommendedName>
</protein>
<reference evidence="4 5" key="1">
    <citation type="submission" date="2024-09" db="EMBL/GenBank/DDBJ databases">
        <title>Rethinking Asexuality: The Enigmatic Case of Functional Sexual Genes in Lepraria (Stereocaulaceae).</title>
        <authorList>
            <person name="Doellman M."/>
            <person name="Sun Y."/>
            <person name="Barcenas-Pena A."/>
            <person name="Lumbsch H.T."/>
            <person name="Grewe F."/>
        </authorList>
    </citation>
    <scope>NUCLEOTIDE SEQUENCE [LARGE SCALE GENOMIC DNA]</scope>
    <source>
        <strain evidence="4 5">Grewe 0041</strain>
    </source>
</reference>
<evidence type="ECO:0000313" key="5">
    <source>
        <dbReference type="Proteomes" id="UP001590951"/>
    </source>
</evidence>
<dbReference type="SMART" id="SM00326">
    <property type="entry name" value="SH3"/>
    <property type="match status" value="3"/>
</dbReference>
<comment type="caution">
    <text evidence="4">The sequence shown here is derived from an EMBL/GenBank/DDBJ whole genome shotgun (WGS) entry which is preliminary data.</text>
</comment>
<dbReference type="Proteomes" id="UP001590951">
    <property type="component" value="Unassembled WGS sequence"/>
</dbReference>
<evidence type="ECO:0000259" key="3">
    <source>
        <dbReference type="PROSITE" id="PS50002"/>
    </source>
</evidence>
<evidence type="ECO:0000256" key="1">
    <source>
        <dbReference type="ARBA" id="ARBA00022443"/>
    </source>
</evidence>
<dbReference type="InterPro" id="IPR050670">
    <property type="entry name" value="STAM"/>
</dbReference>
<dbReference type="PANTHER" id="PTHR45929:SF1">
    <property type="entry name" value="HEMATOPOIETIC LINEAGE CELL-SPECIFIC PROTEIN-RELATED"/>
    <property type="match status" value="1"/>
</dbReference>
<dbReference type="CDD" id="cd00174">
    <property type="entry name" value="SH3"/>
    <property type="match status" value="1"/>
</dbReference>
<dbReference type="Pfam" id="PF00018">
    <property type="entry name" value="SH3_1"/>
    <property type="match status" value="1"/>
</dbReference>
<feature type="domain" description="SH3" evidence="3">
    <location>
        <begin position="151"/>
        <end position="196"/>
    </location>
</feature>
<gene>
    <name evidence="4" type="ORF">ABVK25_010241</name>
</gene>
<dbReference type="InterPro" id="IPR036028">
    <property type="entry name" value="SH3-like_dom_sf"/>
</dbReference>
<feature type="domain" description="SH3" evidence="3">
    <location>
        <begin position="85"/>
        <end position="145"/>
    </location>
</feature>
<dbReference type="PRINTS" id="PR00452">
    <property type="entry name" value="SH3DOMAIN"/>
</dbReference>
<dbReference type="Pfam" id="PF14604">
    <property type="entry name" value="SH3_9"/>
    <property type="match status" value="1"/>
</dbReference>
<keyword evidence="1 2" id="KW-0728">SH3 domain</keyword>
<evidence type="ECO:0000313" key="4">
    <source>
        <dbReference type="EMBL" id="KAL2049446.1"/>
    </source>
</evidence>